<feature type="compositionally biased region" description="Basic residues" evidence="1">
    <location>
        <begin position="117"/>
        <end position="146"/>
    </location>
</feature>
<feature type="compositionally biased region" description="Gly residues" evidence="1">
    <location>
        <begin position="58"/>
        <end position="72"/>
    </location>
</feature>
<evidence type="ECO:0000313" key="2">
    <source>
        <dbReference type="EMBL" id="CAA9486442.1"/>
    </source>
</evidence>
<organism evidence="2">
    <name type="scientific">uncultured Solirubrobacteraceae bacterium</name>
    <dbReference type="NCBI Taxonomy" id="1162706"/>
    <lineage>
        <taxon>Bacteria</taxon>
        <taxon>Bacillati</taxon>
        <taxon>Actinomycetota</taxon>
        <taxon>Thermoleophilia</taxon>
        <taxon>Solirubrobacterales</taxon>
        <taxon>Solirubrobacteraceae</taxon>
        <taxon>environmental samples</taxon>
    </lineage>
</organism>
<feature type="non-terminal residue" evidence="2">
    <location>
        <position position="158"/>
    </location>
</feature>
<dbReference type="EMBL" id="CADCVJ010000200">
    <property type="protein sequence ID" value="CAA9486442.1"/>
    <property type="molecule type" value="Genomic_DNA"/>
</dbReference>
<gene>
    <name evidence="2" type="ORF">AVDCRST_MAG38-2365</name>
</gene>
<feature type="compositionally biased region" description="Basic residues" evidence="1">
    <location>
        <begin position="80"/>
        <end position="100"/>
    </location>
</feature>
<sequence>ERHRRRPRHGARRRSRRSGLPCRHAGVRWHGPARPRRGAGTCRGDPRRRGPHRRASRGGAGGPRRPGGGGGRAQAEGRPRGRGPRPAPRRRGASRRRGCRSGRLEDVDDDGDPDLGRRRRRRSDRLRALHCRASRAAGRGRLRRRVPAGQDHPRNGEL</sequence>
<protein>
    <submittedName>
        <fullName evidence="2">Uncharacterized protein</fullName>
    </submittedName>
</protein>
<dbReference type="AlphaFoldDB" id="A0A6J4S0Q5"/>
<feature type="region of interest" description="Disordered" evidence="1">
    <location>
        <begin position="1"/>
        <end position="158"/>
    </location>
</feature>
<evidence type="ECO:0000256" key="1">
    <source>
        <dbReference type="SAM" id="MobiDB-lite"/>
    </source>
</evidence>
<feature type="non-terminal residue" evidence="2">
    <location>
        <position position="1"/>
    </location>
</feature>
<accession>A0A6J4S0Q5</accession>
<reference evidence="2" key="1">
    <citation type="submission" date="2020-02" db="EMBL/GenBank/DDBJ databases">
        <authorList>
            <person name="Meier V. D."/>
        </authorList>
    </citation>
    <scope>NUCLEOTIDE SEQUENCE</scope>
    <source>
        <strain evidence="2">AVDCRST_MAG38</strain>
    </source>
</reference>
<feature type="compositionally biased region" description="Basic residues" evidence="1">
    <location>
        <begin position="1"/>
        <end position="17"/>
    </location>
</feature>
<name>A0A6J4S0Q5_9ACTN</name>
<feature type="compositionally biased region" description="Basic residues" evidence="1">
    <location>
        <begin position="25"/>
        <end position="37"/>
    </location>
</feature>
<proteinExistence type="predicted"/>